<dbReference type="EnsemblMetazoa" id="OVOC4974.1">
    <property type="protein sequence ID" value="OVOC4974.1"/>
    <property type="gene ID" value="WBGene00241783"/>
</dbReference>
<evidence type="ECO:0000313" key="2">
    <source>
        <dbReference type="Proteomes" id="UP000024404"/>
    </source>
</evidence>
<dbReference type="Proteomes" id="UP000024404">
    <property type="component" value="Unassembled WGS sequence"/>
</dbReference>
<protein>
    <submittedName>
        <fullName evidence="1">Uncharacterized protein</fullName>
    </submittedName>
</protein>
<dbReference type="AlphaFoldDB" id="A0A8R1TUT6"/>
<name>A0A8R1TUT6_ONCVO</name>
<reference evidence="1" key="2">
    <citation type="submission" date="2022-06" db="UniProtKB">
        <authorList>
            <consortium name="EnsemblMetazoa"/>
        </authorList>
    </citation>
    <scope>IDENTIFICATION</scope>
</reference>
<dbReference type="EMBL" id="CMVM020000146">
    <property type="status" value="NOT_ANNOTATED_CDS"/>
    <property type="molecule type" value="Genomic_DNA"/>
</dbReference>
<evidence type="ECO:0000313" key="1">
    <source>
        <dbReference type="EnsemblMetazoa" id="OVOC4974.1"/>
    </source>
</evidence>
<sequence length="308" mass="34745">MCDQPIETNTTLENQPEILDEPVVTEPLPDVTTLQLAQPSELSEKLVLPSVPSLVLVPTSANWEVSKKTSPVKKFNTISPFFASAEFGNASEEQIDMHNALDKRISSREYILSITDDELSRFPVAFIESFYSDLSLGEIIQLEQRLCDLKTGISSSRRSPEPFSIENENFLKSYRSQITIHTDAGFQNMAEKMGFHAFLQKQQFGLPLSVPTNSCTTSSYVQRPLALNRWPLNVKCHFGLLNTHTHLIMQRKHSSFATPIFNKRLTDGKLSPVIKIADTETENVEIHELNSSNEQTVKSFMDDLLLKL</sequence>
<organism evidence="1 2">
    <name type="scientific">Onchocerca volvulus</name>
    <dbReference type="NCBI Taxonomy" id="6282"/>
    <lineage>
        <taxon>Eukaryota</taxon>
        <taxon>Metazoa</taxon>
        <taxon>Ecdysozoa</taxon>
        <taxon>Nematoda</taxon>
        <taxon>Chromadorea</taxon>
        <taxon>Rhabditida</taxon>
        <taxon>Spirurina</taxon>
        <taxon>Spiruromorpha</taxon>
        <taxon>Filarioidea</taxon>
        <taxon>Onchocercidae</taxon>
        <taxon>Onchocerca</taxon>
    </lineage>
</organism>
<accession>A0A8R1TUT6</accession>
<proteinExistence type="predicted"/>
<keyword evidence="2" id="KW-1185">Reference proteome</keyword>
<reference evidence="2" key="1">
    <citation type="submission" date="2013-10" db="EMBL/GenBank/DDBJ databases">
        <title>Genome sequencing of Onchocerca volvulus.</title>
        <authorList>
            <person name="Cotton J."/>
            <person name="Tsai J."/>
            <person name="Stanley E."/>
            <person name="Tracey A."/>
            <person name="Holroyd N."/>
            <person name="Lustigman S."/>
            <person name="Berriman M."/>
        </authorList>
    </citation>
    <scope>NUCLEOTIDE SEQUENCE</scope>
</reference>